<name>A0ABQ2HLM3_9MICO</name>
<evidence type="ECO:0000256" key="1">
    <source>
        <dbReference type="ARBA" id="ARBA00022729"/>
    </source>
</evidence>
<dbReference type="InterPro" id="IPR015943">
    <property type="entry name" value="WD40/YVTN_repeat-like_dom_sf"/>
</dbReference>
<evidence type="ECO:0000313" key="3">
    <source>
        <dbReference type="EMBL" id="GGM82248.1"/>
    </source>
</evidence>
<dbReference type="InterPro" id="IPR048433">
    <property type="entry name" value="YNCE-like_beta-prop"/>
</dbReference>
<dbReference type="EMBL" id="BMNZ01000001">
    <property type="protein sequence ID" value="GGM82248.1"/>
    <property type="molecule type" value="Genomic_DNA"/>
</dbReference>
<dbReference type="RefSeq" id="WP_229674788.1">
    <property type="nucleotide sequence ID" value="NZ_BMNZ01000001.1"/>
</dbReference>
<feature type="domain" description="YNCE-like beta-propeller" evidence="2">
    <location>
        <begin position="23"/>
        <end position="123"/>
    </location>
</feature>
<dbReference type="Pfam" id="PF21783">
    <property type="entry name" value="YNCE"/>
    <property type="match status" value="2"/>
</dbReference>
<dbReference type="Gene3D" id="2.130.10.10">
    <property type="entry name" value="YVTN repeat-like/Quinoprotein amine dehydrogenase"/>
    <property type="match status" value="2"/>
</dbReference>
<protein>
    <recommendedName>
        <fullName evidence="2">YNCE-like beta-propeller domain-containing protein</fullName>
    </recommendedName>
</protein>
<reference evidence="4" key="1">
    <citation type="journal article" date="2019" name="Int. J. Syst. Evol. Microbiol.">
        <title>The Global Catalogue of Microorganisms (GCM) 10K type strain sequencing project: providing services to taxonomists for standard genome sequencing and annotation.</title>
        <authorList>
            <consortium name="The Broad Institute Genomics Platform"/>
            <consortium name="The Broad Institute Genome Sequencing Center for Infectious Disease"/>
            <person name="Wu L."/>
            <person name="Ma J."/>
        </authorList>
    </citation>
    <scope>NUCLEOTIDE SEQUENCE [LARGE SCALE GENOMIC DNA]</scope>
    <source>
        <strain evidence="4">JCM 1365</strain>
    </source>
</reference>
<dbReference type="PANTHER" id="PTHR47197:SF3">
    <property type="entry name" value="DIHYDRO-HEME D1 DEHYDROGENASE"/>
    <property type="match status" value="1"/>
</dbReference>
<organism evidence="3 4">
    <name type="scientific">Terrabacter tumescens</name>
    <dbReference type="NCBI Taxonomy" id="60443"/>
    <lineage>
        <taxon>Bacteria</taxon>
        <taxon>Bacillati</taxon>
        <taxon>Actinomycetota</taxon>
        <taxon>Actinomycetes</taxon>
        <taxon>Micrococcales</taxon>
        <taxon>Intrasporangiaceae</taxon>
        <taxon>Terrabacter</taxon>
    </lineage>
</organism>
<keyword evidence="1" id="KW-0732">Signal</keyword>
<keyword evidence="4" id="KW-1185">Reference proteome</keyword>
<feature type="domain" description="YNCE-like beta-propeller" evidence="2">
    <location>
        <begin position="207"/>
        <end position="342"/>
    </location>
</feature>
<proteinExistence type="predicted"/>
<dbReference type="SUPFAM" id="SSF50974">
    <property type="entry name" value="Nitrous oxide reductase, N-terminal domain"/>
    <property type="match status" value="1"/>
</dbReference>
<gene>
    <name evidence="3" type="ORF">GCM10009721_03410</name>
</gene>
<evidence type="ECO:0000313" key="4">
    <source>
        <dbReference type="Proteomes" id="UP000623461"/>
    </source>
</evidence>
<dbReference type="PANTHER" id="PTHR47197">
    <property type="entry name" value="PROTEIN NIRF"/>
    <property type="match status" value="1"/>
</dbReference>
<accession>A0ABQ2HLM3</accession>
<sequence length="359" mass="38911">MSEPSGPYAFTGASNLSAEAERARPLVYVPNQRAGTVQIIDPRTYAVISTRAVPRSPEHVVPSHDLRRLWVNSDAGNALTPIDPRTGRMGAPVPVRDPYNLYFTPDGKHALVMAERLRRVDVRDARTMDLQRSLPVPCKGVNHADFTADLTRVVVSCEFSGQLAVLDASATRVIRIVDLNRVATPGATSPAHARSMGGPAGMLAAGASSMPQDVRLAPDGRSFLVADMLRNGVWVLDAATLAVRRFVPTGRGAHGIYPSRDAQRIFVSNRDEGSVTVLDAVHLRRLAIWRLPGGSPDMGGVTANGRELWFSGRYDACVYVIDTATGRLTHRIPVRPGPHGLLVWPQPGRYSLGHTGNMR</sequence>
<dbReference type="InterPro" id="IPR051200">
    <property type="entry name" value="Host-pathogen_enzymatic-act"/>
</dbReference>
<comment type="caution">
    <text evidence="3">The sequence shown here is derived from an EMBL/GenBank/DDBJ whole genome shotgun (WGS) entry which is preliminary data.</text>
</comment>
<dbReference type="Proteomes" id="UP000623461">
    <property type="component" value="Unassembled WGS sequence"/>
</dbReference>
<dbReference type="InterPro" id="IPR011045">
    <property type="entry name" value="N2O_reductase_N"/>
</dbReference>
<evidence type="ECO:0000259" key="2">
    <source>
        <dbReference type="Pfam" id="PF21783"/>
    </source>
</evidence>